<dbReference type="HOGENOM" id="CLU_1994124_0_0_1"/>
<feature type="chain" id="PRO_5001888547" evidence="1">
    <location>
        <begin position="18"/>
        <end position="125"/>
    </location>
</feature>
<accession>A0A093VK78</accession>
<organism evidence="2">
    <name type="scientific">Talaromyces marneffei PM1</name>
    <dbReference type="NCBI Taxonomy" id="1077442"/>
    <lineage>
        <taxon>Eukaryota</taxon>
        <taxon>Fungi</taxon>
        <taxon>Dikarya</taxon>
        <taxon>Ascomycota</taxon>
        <taxon>Pezizomycotina</taxon>
        <taxon>Eurotiomycetes</taxon>
        <taxon>Eurotiomycetidae</taxon>
        <taxon>Eurotiales</taxon>
        <taxon>Trichocomaceae</taxon>
        <taxon>Talaromyces</taxon>
        <taxon>Talaromyces sect. Talaromyces</taxon>
    </lineage>
</organism>
<gene>
    <name evidence="2" type="ORF">GQ26_0023310</name>
</gene>
<keyword evidence="1" id="KW-0732">Signal</keyword>
<evidence type="ECO:0000313" key="2">
    <source>
        <dbReference type="EMBL" id="KFX52952.1"/>
    </source>
</evidence>
<evidence type="ECO:0000256" key="1">
    <source>
        <dbReference type="SAM" id="SignalP"/>
    </source>
</evidence>
<name>A0A093VK78_TALMA</name>
<reference evidence="2" key="1">
    <citation type="journal article" date="2014" name="PLoS Genet.">
        <title>Signature Gene Expression Reveals Novel Clues to the Molecular Mechanisms of Dimorphic Transition in Penicillium marneffei.</title>
        <authorList>
            <person name="Yang E."/>
            <person name="Wang G."/>
            <person name="Cai J."/>
            <person name="Woo P.C."/>
            <person name="Lau S.K."/>
            <person name="Yuen K.-Y."/>
            <person name="Chow W.-N."/>
            <person name="Lin X."/>
        </authorList>
    </citation>
    <scope>NUCLEOTIDE SEQUENCE [LARGE SCALE GENOMIC DNA]</scope>
    <source>
        <strain evidence="2">PM1</strain>
    </source>
</reference>
<proteinExistence type="predicted"/>
<comment type="caution">
    <text evidence="2">The sequence shown here is derived from an EMBL/GenBank/DDBJ whole genome shotgun (WGS) entry which is preliminary data.</text>
</comment>
<dbReference type="EMBL" id="JPOX01000002">
    <property type="protein sequence ID" value="KFX52952.1"/>
    <property type="molecule type" value="Genomic_DNA"/>
</dbReference>
<dbReference type="AlphaFoldDB" id="A0A093VK78"/>
<feature type="signal peptide" evidence="1">
    <location>
        <begin position="1"/>
        <end position="17"/>
    </location>
</feature>
<protein>
    <submittedName>
        <fullName evidence="2">Uncharacterized protein</fullName>
    </submittedName>
</protein>
<sequence length="125" mass="14060">MQLLALVALLPMAFVAAAPTSVEERQVASGCYPLFVISSSHLFSPLYTDRKSITARIQIVALTMLYANAQTTRAMATTATRHGAFLRQVKRNWEATLAKQYLHWACYQHNLNQSLLGFQYLKARI</sequence>